<organism evidence="1">
    <name type="scientific">marine metagenome</name>
    <dbReference type="NCBI Taxonomy" id="408172"/>
    <lineage>
        <taxon>unclassified sequences</taxon>
        <taxon>metagenomes</taxon>
        <taxon>ecological metagenomes</taxon>
    </lineage>
</organism>
<dbReference type="EMBL" id="UINC01023821">
    <property type="protein sequence ID" value="SVA96248.1"/>
    <property type="molecule type" value="Genomic_DNA"/>
</dbReference>
<dbReference type="AlphaFoldDB" id="A0A382A3Y3"/>
<dbReference type="SUPFAM" id="SSF101908">
    <property type="entry name" value="Putative isomerase YbhE"/>
    <property type="match status" value="1"/>
</dbReference>
<name>A0A382A3Y3_9ZZZZ</name>
<feature type="non-terminal residue" evidence="1">
    <location>
        <position position="341"/>
    </location>
</feature>
<protein>
    <recommendedName>
        <fullName evidence="2">BPP domain-containing protein</fullName>
    </recommendedName>
</protein>
<evidence type="ECO:0008006" key="2">
    <source>
        <dbReference type="Google" id="ProtNLM"/>
    </source>
</evidence>
<evidence type="ECO:0000313" key="1">
    <source>
        <dbReference type="EMBL" id="SVA96248.1"/>
    </source>
</evidence>
<gene>
    <name evidence="1" type="ORF">METZ01_LOCUS149102</name>
</gene>
<accession>A0A382A3Y3</accession>
<proteinExistence type="predicted"/>
<sequence>MPAYLLFLYTILLASIFSGCIEPNAEDLWSYTVESVLQTDGFSRDVAIENNTAYVATGQYGIQVWDLQSQSMSAGFTGYEEGGAFLEFDDPTLIGRDETNKLIFVSEPGKDVKIFHYDGGDSIFYRNTIMSAKTKGFVSFPSETDQFIMYAADNDDGMKWHFYNLDTTNIFDIEFIEWTPYGGGEIYTPGKPQGIDSDGESYIAMAVDQLGVELYSIDSLGADPNLVGRVDTEGNGEQVTLTSDGVFAACDDAGAYFIPTGKFSGTGSSTRFAEDLTVDHIAVNNGIAALSLGAKGIALYDVTEPSSPIEKGIFPVGYVYKTEFWGEKLLVCSREGLQILT</sequence>
<reference evidence="1" key="1">
    <citation type="submission" date="2018-05" db="EMBL/GenBank/DDBJ databases">
        <authorList>
            <person name="Lanie J.A."/>
            <person name="Ng W.-L."/>
            <person name="Kazmierczak K.M."/>
            <person name="Andrzejewski T.M."/>
            <person name="Davidsen T.M."/>
            <person name="Wayne K.J."/>
            <person name="Tettelin H."/>
            <person name="Glass J.I."/>
            <person name="Rusch D."/>
            <person name="Podicherti R."/>
            <person name="Tsui H.-C.T."/>
            <person name="Winkler M.E."/>
        </authorList>
    </citation>
    <scope>NUCLEOTIDE SEQUENCE</scope>
</reference>